<evidence type="ECO:0000256" key="3">
    <source>
        <dbReference type="ARBA" id="ARBA00022679"/>
    </source>
</evidence>
<organism evidence="6">
    <name type="scientific">freshwater metagenome</name>
    <dbReference type="NCBI Taxonomy" id="449393"/>
    <lineage>
        <taxon>unclassified sequences</taxon>
        <taxon>metagenomes</taxon>
        <taxon>ecological metagenomes</taxon>
    </lineage>
</organism>
<dbReference type="Pfam" id="PF00535">
    <property type="entry name" value="Glycos_transf_2"/>
    <property type="match status" value="1"/>
</dbReference>
<dbReference type="FunFam" id="3.90.550.10:FF:000122">
    <property type="entry name" value="Dolichol-phosphate mannosyltransferase subunit 1"/>
    <property type="match status" value="1"/>
</dbReference>
<evidence type="ECO:0000259" key="4">
    <source>
        <dbReference type="Pfam" id="PF00535"/>
    </source>
</evidence>
<keyword evidence="2" id="KW-0328">Glycosyltransferase</keyword>
<dbReference type="InterPro" id="IPR001173">
    <property type="entry name" value="Glyco_trans_2-like"/>
</dbReference>
<comment type="similarity">
    <text evidence="1">Belongs to the glycosyltransferase 2 family.</text>
</comment>
<dbReference type="PANTHER" id="PTHR43398:SF1">
    <property type="entry name" value="DOLICHOL-PHOSPHATE MANNOSYLTRANSFERASE SUBUNIT 1"/>
    <property type="match status" value="1"/>
</dbReference>
<accession>A0A6J6I620</accession>
<dbReference type="GO" id="GO:0004582">
    <property type="term" value="F:dolichyl-phosphate beta-D-mannosyltransferase activity"/>
    <property type="evidence" value="ECO:0007669"/>
    <property type="project" value="InterPro"/>
</dbReference>
<name>A0A6J6I620_9ZZZZ</name>
<dbReference type="GO" id="GO:0016020">
    <property type="term" value="C:membrane"/>
    <property type="evidence" value="ECO:0007669"/>
    <property type="project" value="GOC"/>
</dbReference>
<dbReference type="AlphaFoldDB" id="A0A6J6I620"/>
<reference evidence="6" key="1">
    <citation type="submission" date="2020-05" db="EMBL/GenBank/DDBJ databases">
        <authorList>
            <person name="Chiriac C."/>
            <person name="Salcher M."/>
            <person name="Ghai R."/>
            <person name="Kavagutti S V."/>
        </authorList>
    </citation>
    <scope>NUCLEOTIDE SEQUENCE</scope>
</reference>
<dbReference type="EMBL" id="CAEZVH010000003">
    <property type="protein sequence ID" value="CAB4619309.1"/>
    <property type="molecule type" value="Genomic_DNA"/>
</dbReference>
<protein>
    <submittedName>
        <fullName evidence="6">Unannotated protein</fullName>
    </submittedName>
</protein>
<dbReference type="InterPro" id="IPR039528">
    <property type="entry name" value="DPM1-like"/>
</dbReference>
<proteinExistence type="inferred from homology"/>
<dbReference type="Gene3D" id="3.90.550.10">
    <property type="entry name" value="Spore Coat Polysaccharide Biosynthesis Protein SpsA, Chain A"/>
    <property type="match status" value="1"/>
</dbReference>
<sequence length="251" mass="28548">MFISEKDHMMHKTVVLIPTFNESDSILTLIQELDRLNVDITVIDDDSPDGTADLINKSHFDRVSVINNGSKNGIGPAYLSGINQVISRGYEKIVTMDADGSHLVSDVEKLILKSSDFDVVMGTRWMPGGQVFNWSINRQFLSKFGTWYARKCLALPFKDLTGGLRIYDVEFLKKIDLEAIRSNGYCFQIEMIKAIYSQGATISEMPIHFIERRAGKSKMSSSIVIEAFLRVSWWALKRRFKPNADKLHYVK</sequence>
<evidence type="ECO:0000256" key="1">
    <source>
        <dbReference type="ARBA" id="ARBA00006739"/>
    </source>
</evidence>
<evidence type="ECO:0000313" key="5">
    <source>
        <dbReference type="EMBL" id="CAB4370852.1"/>
    </source>
</evidence>
<evidence type="ECO:0000256" key="2">
    <source>
        <dbReference type="ARBA" id="ARBA00022676"/>
    </source>
</evidence>
<dbReference type="InterPro" id="IPR029044">
    <property type="entry name" value="Nucleotide-diphossugar_trans"/>
</dbReference>
<dbReference type="PANTHER" id="PTHR43398">
    <property type="entry name" value="DOLICHOL-PHOSPHATE MANNOSYLTRANSFERASE SUBUNIT 1"/>
    <property type="match status" value="1"/>
</dbReference>
<evidence type="ECO:0000313" key="6">
    <source>
        <dbReference type="EMBL" id="CAB4619309.1"/>
    </source>
</evidence>
<keyword evidence="3" id="KW-0808">Transferase</keyword>
<feature type="domain" description="Glycosyltransferase 2-like" evidence="4">
    <location>
        <begin position="15"/>
        <end position="175"/>
    </location>
</feature>
<gene>
    <name evidence="6" type="ORF">UFOPK1951_00078</name>
    <name evidence="5" type="ORF">UFOPK4182_00281</name>
</gene>
<dbReference type="SUPFAM" id="SSF53448">
    <property type="entry name" value="Nucleotide-diphospho-sugar transferases"/>
    <property type="match status" value="1"/>
</dbReference>
<dbReference type="GO" id="GO:0009247">
    <property type="term" value="P:glycolipid biosynthetic process"/>
    <property type="evidence" value="ECO:0007669"/>
    <property type="project" value="TreeGrafter"/>
</dbReference>
<dbReference type="EMBL" id="CAEUNI010000018">
    <property type="protein sequence ID" value="CAB4370852.1"/>
    <property type="molecule type" value="Genomic_DNA"/>
</dbReference>